<comment type="similarity">
    <text evidence="5">In the C-terminal section; belongs to the NAGSA dehydrogenase family.</text>
</comment>
<evidence type="ECO:0000256" key="19">
    <source>
        <dbReference type="PROSITE-ProRule" id="PRU10010"/>
    </source>
</evidence>
<evidence type="ECO:0000256" key="18">
    <source>
        <dbReference type="ARBA" id="ARBA00048141"/>
    </source>
</evidence>
<dbReference type="Gene3D" id="3.40.50.720">
    <property type="entry name" value="NAD(P)-binding Rossmann-like Domain"/>
    <property type="match status" value="1"/>
</dbReference>
<keyword evidence="13" id="KW-0521">NADP</keyword>
<dbReference type="InterPro" id="IPR041734">
    <property type="entry name" value="NAGK-fArgBP"/>
</dbReference>
<dbReference type="UniPathway" id="UPA00068">
    <property type="reaction ID" value="UER00107"/>
</dbReference>
<dbReference type="SMR" id="A0A151ZAH5"/>
<dbReference type="FunCoup" id="A0A151ZAH5">
    <property type="interactions" value="57"/>
</dbReference>
<dbReference type="InterPro" id="IPR036393">
    <property type="entry name" value="AceGlu_kinase-like_sf"/>
</dbReference>
<evidence type="ECO:0000256" key="8">
    <source>
        <dbReference type="ARBA" id="ARBA00022605"/>
    </source>
</evidence>
<dbReference type="Gene3D" id="3.40.1160.10">
    <property type="entry name" value="Acetylglutamate kinase-like"/>
    <property type="match status" value="1"/>
</dbReference>
<dbReference type="InterPro" id="IPR006855">
    <property type="entry name" value="Vertebrate-like_GNAT_dom"/>
</dbReference>
<dbReference type="InterPro" id="IPR036291">
    <property type="entry name" value="NAD(P)-bd_dom_sf"/>
</dbReference>
<keyword evidence="15" id="KW-0560">Oxidoreductase</keyword>
<feature type="domain" description="Semialdehyde dehydrogenase NAD-binding" evidence="20">
    <location>
        <begin position="515"/>
        <end position="641"/>
    </location>
</feature>
<dbReference type="PANTHER" id="PTHR23342:SF0">
    <property type="entry name" value="N-ACETYLGLUTAMATE SYNTHASE, MITOCHONDRIAL"/>
    <property type="match status" value="1"/>
</dbReference>
<dbReference type="EC" id="2.7.2.8" evidence="6"/>
<keyword evidence="7" id="KW-0055">Arginine biosynthesis</keyword>
<proteinExistence type="inferred from homology"/>
<evidence type="ECO:0000256" key="6">
    <source>
        <dbReference type="ARBA" id="ARBA00013065"/>
    </source>
</evidence>
<dbReference type="GO" id="GO:0051287">
    <property type="term" value="F:NAD binding"/>
    <property type="evidence" value="ECO:0007669"/>
    <property type="project" value="InterPro"/>
</dbReference>
<dbReference type="Pfam" id="PF04768">
    <property type="entry name" value="NAT"/>
    <property type="match status" value="1"/>
</dbReference>
<dbReference type="AlphaFoldDB" id="A0A151ZAH5"/>
<dbReference type="InterPro" id="IPR000534">
    <property type="entry name" value="Semialdehyde_DH_NAD-bd"/>
</dbReference>
<evidence type="ECO:0000313" key="22">
    <source>
        <dbReference type="Proteomes" id="UP000076078"/>
    </source>
</evidence>
<evidence type="ECO:0000313" key="21">
    <source>
        <dbReference type="EMBL" id="KYQ90947.1"/>
    </source>
</evidence>
<keyword evidence="16" id="KW-0496">Mitochondrion</keyword>
<dbReference type="NCBIfam" id="TIGR00761">
    <property type="entry name" value="argB"/>
    <property type="match status" value="1"/>
</dbReference>
<evidence type="ECO:0000256" key="10">
    <source>
        <dbReference type="ARBA" id="ARBA00022741"/>
    </source>
</evidence>
<dbReference type="CDD" id="cd23936">
    <property type="entry name" value="AGPR_C_ARG5_6_like"/>
    <property type="match status" value="1"/>
</dbReference>
<keyword evidence="22" id="KW-1185">Reference proteome</keyword>
<keyword evidence="8" id="KW-0028">Amino-acid biosynthesis</keyword>
<dbReference type="InterPro" id="IPR004662">
    <property type="entry name" value="AcgluKinase_fam"/>
</dbReference>
<evidence type="ECO:0000256" key="14">
    <source>
        <dbReference type="ARBA" id="ARBA00022946"/>
    </source>
</evidence>
<sequence length="833" mass="92220">MLIQRNINFLKHINKSWINNSAFKNVHVQKLNFSTTTLSGDNLYKEIKNLNEFIHKKPSLTKNTIVQSNLKFNRLSSSNTSTPTSETKDSYKKSIKLVDNKELVLVKIGGGVIEDIDNLINSINFLKRIGLFPIVVHGGGPQLNAELASKGVPAEYVEGLRVTTAEVLAIAQRVFLRENLKIVEALEASGTKARPINQGVFQAVRLDKGDTNLYGFVGDVTDIHTDALASCISSDYVPVISSLAMSEYGQVLNINADVAALELAKAINPLKILFINTTAGMKDGDGKVMQHIKLDEQYDNLMKQAWVKHGTKLKLKEFKKCLDCLPPTTSITITSPELLQKELFSKTGSGTTVERGEVILTNKSPSFDTLKFKALLATVQPTVSYNQLKSDLDSGNMKLCVNSHYTTAILSRSDKNQLNVIEEFLVLDPSQPQSDAIASLLKSEPFIWKSKNSILNSWFKELSTGFNGDIYWANIDLPKVDQYLKNPGSLGAGNYFQNLQSSSSFVTTNKKDRYRVGLIGARGFTGGHLVRLIGNNPQMELAIASSSTNFGKPVTSEFPNLKSNLLFENVKPENIDLFTKDHNIDGWFFALPDKVSEPYVKTISSYTGDMPSIVDLSSDHRFNPQWTYGSPETNREQIKQSKFIANPGCYATGMYLSLKPFINDLACPPSCFGISGYSGAGSKPSDKNDPKRLSDNILPYKLVQHTHELEVSHQLNGQVPIYFMPHVGQFFQGITLTISMEFRNPITKEQIIDRYQKFYANEPLIKIDKDGIPEVKSNMNKHTVTIGGFAVNGNHLVVVTTLDNLLKGASTQALQNMNLTLGIPELNGISGEL</sequence>
<evidence type="ECO:0000256" key="12">
    <source>
        <dbReference type="ARBA" id="ARBA00022840"/>
    </source>
</evidence>
<dbReference type="GO" id="GO:0003942">
    <property type="term" value="F:N-acetyl-gamma-glutamyl-phosphate reductase activity"/>
    <property type="evidence" value="ECO:0007669"/>
    <property type="project" value="InterPro"/>
</dbReference>
<dbReference type="GO" id="GO:0005759">
    <property type="term" value="C:mitochondrial matrix"/>
    <property type="evidence" value="ECO:0007669"/>
    <property type="project" value="TreeGrafter"/>
</dbReference>
<dbReference type="InterPro" id="IPR058924">
    <property type="entry name" value="AGPR_dimerisation_dom"/>
</dbReference>
<dbReference type="InterPro" id="IPR001048">
    <property type="entry name" value="Asp/Glu/Uridylate_kinase"/>
</dbReference>
<dbReference type="InterPro" id="IPR000706">
    <property type="entry name" value="AGPR_type-1"/>
</dbReference>
<keyword evidence="9" id="KW-0808">Transferase</keyword>
<evidence type="ECO:0000256" key="13">
    <source>
        <dbReference type="ARBA" id="ARBA00022857"/>
    </source>
</evidence>
<dbReference type="GO" id="GO:0005524">
    <property type="term" value="F:ATP binding"/>
    <property type="evidence" value="ECO:0007669"/>
    <property type="project" value="UniProtKB-KW"/>
</dbReference>
<dbReference type="CDD" id="cd24149">
    <property type="entry name" value="AGPR_N_ARG5_6_like"/>
    <property type="match status" value="1"/>
</dbReference>
<dbReference type="Proteomes" id="UP000076078">
    <property type="component" value="Unassembled WGS sequence"/>
</dbReference>
<comment type="subcellular location">
    <subcellularLocation>
        <location evidence="1">Mitochondrion</location>
    </subcellularLocation>
</comment>
<reference evidence="21 22" key="1">
    <citation type="submission" date="2015-12" db="EMBL/GenBank/DDBJ databases">
        <title>Dictyostelia acquired genes for synthesis and detection of signals that induce cell-type specialization by lateral gene transfer from prokaryotes.</title>
        <authorList>
            <person name="Gloeckner G."/>
            <person name="Schaap P."/>
        </authorList>
    </citation>
    <scope>NUCLEOTIDE SEQUENCE [LARGE SCALE GENOMIC DNA]</scope>
    <source>
        <strain evidence="21 22">TK</strain>
    </source>
</reference>
<keyword evidence="14" id="KW-0809">Transit peptide</keyword>
<evidence type="ECO:0000256" key="5">
    <source>
        <dbReference type="ARBA" id="ARBA00007239"/>
    </source>
</evidence>
<protein>
    <recommendedName>
        <fullName evidence="6">acetylglutamate kinase</fullName>
        <ecNumber evidence="6">2.7.2.8</ecNumber>
    </recommendedName>
</protein>
<dbReference type="SUPFAM" id="SSF51735">
    <property type="entry name" value="NAD(P)-binding Rossmann-fold domains"/>
    <property type="match status" value="1"/>
</dbReference>
<keyword evidence="10" id="KW-0547">Nucleotide-binding</keyword>
<dbReference type="CDD" id="cd04252">
    <property type="entry name" value="AAK_NAGK-fArgBP"/>
    <property type="match status" value="1"/>
</dbReference>
<evidence type="ECO:0000256" key="17">
    <source>
        <dbReference type="ARBA" id="ARBA00023268"/>
    </source>
</evidence>
<dbReference type="InterPro" id="IPR023013">
    <property type="entry name" value="AGPR_AS"/>
</dbReference>
<dbReference type="HAMAP" id="MF_00150">
    <property type="entry name" value="ArgC_type1"/>
    <property type="match status" value="1"/>
</dbReference>
<keyword evidence="17" id="KW-0511">Multifunctional enzyme</keyword>
<dbReference type="PANTHER" id="PTHR23342">
    <property type="entry name" value="N-ACETYLGLUTAMATE SYNTHASE"/>
    <property type="match status" value="1"/>
</dbReference>
<name>A0A151ZAH5_TIELA</name>
<evidence type="ECO:0000259" key="20">
    <source>
        <dbReference type="SMART" id="SM00859"/>
    </source>
</evidence>
<dbReference type="SUPFAM" id="SSF55347">
    <property type="entry name" value="Glyceraldehyde-3-phosphate dehydrogenase-like, C-terminal domain"/>
    <property type="match status" value="1"/>
</dbReference>
<comment type="pathway">
    <text evidence="2">Amino-acid biosynthesis; L-arginine biosynthesis; N(2)-acetyl-L-ornithine from L-glutamate: step 2/4.</text>
</comment>
<dbReference type="Pfam" id="PF22698">
    <property type="entry name" value="Semialdhyde_dhC_1"/>
    <property type="match status" value="1"/>
</dbReference>
<dbReference type="EMBL" id="LODT01000035">
    <property type="protein sequence ID" value="KYQ90947.1"/>
    <property type="molecule type" value="Genomic_DNA"/>
</dbReference>
<evidence type="ECO:0000256" key="7">
    <source>
        <dbReference type="ARBA" id="ARBA00022571"/>
    </source>
</evidence>
<dbReference type="GO" id="GO:0003991">
    <property type="term" value="F:acetylglutamate kinase activity"/>
    <property type="evidence" value="ECO:0007669"/>
    <property type="project" value="UniProtKB-EC"/>
</dbReference>
<keyword evidence="12" id="KW-0067">ATP-binding</keyword>
<evidence type="ECO:0000256" key="9">
    <source>
        <dbReference type="ARBA" id="ARBA00022679"/>
    </source>
</evidence>
<keyword evidence="11 21" id="KW-0418">Kinase</keyword>
<evidence type="ECO:0000256" key="11">
    <source>
        <dbReference type="ARBA" id="ARBA00022777"/>
    </source>
</evidence>
<dbReference type="GO" id="GO:0070401">
    <property type="term" value="F:NADP+ binding"/>
    <property type="evidence" value="ECO:0007669"/>
    <property type="project" value="InterPro"/>
</dbReference>
<dbReference type="FunFam" id="3.40.1160.10:FF:000046">
    <property type="entry name" value="N-acetylglutamate kinase / N-acetylglutamate synthase"/>
    <property type="match status" value="1"/>
</dbReference>
<evidence type="ECO:0000256" key="16">
    <source>
        <dbReference type="ARBA" id="ARBA00023128"/>
    </source>
</evidence>
<dbReference type="OMA" id="IAFIPHV"/>
<dbReference type="SMART" id="SM00859">
    <property type="entry name" value="Semialdhyde_dh"/>
    <property type="match status" value="1"/>
</dbReference>
<dbReference type="InParanoid" id="A0A151ZAH5"/>
<comment type="pathway">
    <text evidence="3">Amino-acid biosynthesis; L-arginine biosynthesis; N(2)-acetyl-L-ornithine from L-glutamate: step 3/4.</text>
</comment>
<dbReference type="Gene3D" id="3.30.360.10">
    <property type="entry name" value="Dihydrodipicolinate Reductase, domain 2"/>
    <property type="match status" value="1"/>
</dbReference>
<dbReference type="OrthoDB" id="438291at2759"/>
<dbReference type="Pfam" id="PF01118">
    <property type="entry name" value="Semialdhyde_dh"/>
    <property type="match status" value="1"/>
</dbReference>
<dbReference type="STRING" id="361077.A0A151ZAH5"/>
<dbReference type="Pfam" id="PF00696">
    <property type="entry name" value="AA_kinase"/>
    <property type="match status" value="1"/>
</dbReference>
<comment type="caution">
    <text evidence="21">The sequence shown here is derived from an EMBL/GenBank/DDBJ whole genome shotgun (WGS) entry which is preliminary data.</text>
</comment>
<dbReference type="SUPFAM" id="SSF53633">
    <property type="entry name" value="Carbamate kinase-like"/>
    <property type="match status" value="1"/>
</dbReference>
<dbReference type="PROSITE" id="PS01224">
    <property type="entry name" value="ARGC"/>
    <property type="match status" value="1"/>
</dbReference>
<evidence type="ECO:0000256" key="4">
    <source>
        <dbReference type="ARBA" id="ARBA00006830"/>
    </source>
</evidence>
<evidence type="ECO:0000256" key="15">
    <source>
        <dbReference type="ARBA" id="ARBA00023002"/>
    </source>
</evidence>
<evidence type="ECO:0000256" key="2">
    <source>
        <dbReference type="ARBA" id="ARBA00004828"/>
    </source>
</evidence>
<dbReference type="PIRSF" id="PIRSF036440">
    <property type="entry name" value="ARG5-6"/>
    <property type="match status" value="1"/>
</dbReference>
<dbReference type="GO" id="GO:0006526">
    <property type="term" value="P:L-arginine biosynthetic process"/>
    <property type="evidence" value="ECO:0007669"/>
    <property type="project" value="UniProtKB-UniPathway"/>
</dbReference>
<dbReference type="InterPro" id="IPR011241">
    <property type="entry name" value="NAGK/NAGSA"/>
</dbReference>
<comment type="similarity">
    <text evidence="4">In the N-terminal section; belongs to the acetylglutamate kinase family.</text>
</comment>
<feature type="active site" evidence="19">
    <location>
        <position position="649"/>
    </location>
</feature>
<gene>
    <name evidence="21" type="ORF">DLAC_07825</name>
</gene>
<evidence type="ECO:0000256" key="1">
    <source>
        <dbReference type="ARBA" id="ARBA00004173"/>
    </source>
</evidence>
<accession>A0A151ZAH5</accession>
<organism evidence="21 22">
    <name type="scientific">Tieghemostelium lacteum</name>
    <name type="common">Slime mold</name>
    <name type="synonym">Dictyostelium lacteum</name>
    <dbReference type="NCBI Taxonomy" id="361077"/>
    <lineage>
        <taxon>Eukaryota</taxon>
        <taxon>Amoebozoa</taxon>
        <taxon>Evosea</taxon>
        <taxon>Eumycetozoa</taxon>
        <taxon>Dictyostelia</taxon>
        <taxon>Dictyosteliales</taxon>
        <taxon>Raperosteliaceae</taxon>
        <taxon>Tieghemostelium</taxon>
    </lineage>
</organism>
<evidence type="ECO:0000256" key="3">
    <source>
        <dbReference type="ARBA" id="ARBA00004862"/>
    </source>
</evidence>
<comment type="catalytic activity">
    <reaction evidence="18">
        <text>N-acetyl-L-glutamate + ATP = N-acetyl-L-glutamyl 5-phosphate + ADP</text>
        <dbReference type="Rhea" id="RHEA:14629"/>
        <dbReference type="ChEBI" id="CHEBI:30616"/>
        <dbReference type="ChEBI" id="CHEBI:44337"/>
        <dbReference type="ChEBI" id="CHEBI:57936"/>
        <dbReference type="ChEBI" id="CHEBI:456216"/>
        <dbReference type="EC" id="2.7.2.8"/>
    </reaction>
</comment>
<dbReference type="NCBIfam" id="TIGR01850">
    <property type="entry name" value="argC"/>
    <property type="match status" value="1"/>
</dbReference>